<keyword evidence="1" id="KW-1133">Transmembrane helix</keyword>
<sequence>MIKMTKSRANLIDGIVFLVVALGLFAYAIISFNAGFNKDWAQSPSLFPLIVSFMIGFLSVALILQSLRRVKLETGFEGAAEVGDVRKKTNLKGVAIVFAIISIYYAVLSLVKIPIVTIMIYSLAITLSIFEVATILLLVVLMWYLGVRKASVLVLTPVLSTLFISIAFRSLLHVLLP</sequence>
<proteinExistence type="predicted"/>
<reference evidence="2 3" key="1">
    <citation type="submission" date="2016-10" db="EMBL/GenBank/DDBJ databases">
        <authorList>
            <person name="de Groot N.N."/>
        </authorList>
    </citation>
    <scope>NUCLEOTIDE SEQUENCE [LARGE SCALE GENOMIC DNA]</scope>
    <source>
        <strain evidence="2 3">DSM 2784</strain>
    </source>
</reference>
<gene>
    <name evidence="2" type="ORF">SAMN03080599_02591</name>
</gene>
<keyword evidence="3" id="KW-1185">Reference proteome</keyword>
<organism evidence="2 3">
    <name type="scientific">Acidaminobacter hydrogenoformans DSM 2784</name>
    <dbReference type="NCBI Taxonomy" id="1120920"/>
    <lineage>
        <taxon>Bacteria</taxon>
        <taxon>Bacillati</taxon>
        <taxon>Bacillota</taxon>
        <taxon>Clostridia</taxon>
        <taxon>Peptostreptococcales</taxon>
        <taxon>Acidaminobacteraceae</taxon>
        <taxon>Acidaminobacter</taxon>
    </lineage>
</organism>
<accession>A0A1G5S685</accession>
<feature type="transmembrane region" description="Helical" evidence="1">
    <location>
        <begin position="119"/>
        <end position="145"/>
    </location>
</feature>
<protein>
    <submittedName>
        <fullName evidence="2">Tripartite tricarboxylate transporter TctB family protein</fullName>
    </submittedName>
</protein>
<feature type="transmembrane region" description="Helical" evidence="1">
    <location>
        <begin position="12"/>
        <end position="34"/>
    </location>
</feature>
<dbReference type="EMBL" id="FMWL01000016">
    <property type="protein sequence ID" value="SCZ81069.1"/>
    <property type="molecule type" value="Genomic_DNA"/>
</dbReference>
<keyword evidence="1" id="KW-0812">Transmembrane</keyword>
<evidence type="ECO:0000313" key="2">
    <source>
        <dbReference type="EMBL" id="SCZ81069.1"/>
    </source>
</evidence>
<keyword evidence="1" id="KW-0472">Membrane</keyword>
<feature type="transmembrane region" description="Helical" evidence="1">
    <location>
        <begin position="46"/>
        <end position="64"/>
    </location>
</feature>
<dbReference type="RefSeq" id="WP_092592179.1">
    <property type="nucleotide sequence ID" value="NZ_FMWL01000016.1"/>
</dbReference>
<evidence type="ECO:0000313" key="3">
    <source>
        <dbReference type="Proteomes" id="UP000199208"/>
    </source>
</evidence>
<dbReference type="Proteomes" id="UP000199208">
    <property type="component" value="Unassembled WGS sequence"/>
</dbReference>
<evidence type="ECO:0000256" key="1">
    <source>
        <dbReference type="SAM" id="Phobius"/>
    </source>
</evidence>
<feature type="transmembrane region" description="Helical" evidence="1">
    <location>
        <begin position="152"/>
        <end position="172"/>
    </location>
</feature>
<name>A0A1G5S685_9FIRM</name>
<feature type="transmembrane region" description="Helical" evidence="1">
    <location>
        <begin position="94"/>
        <end position="113"/>
    </location>
</feature>
<dbReference type="AlphaFoldDB" id="A0A1G5S685"/>
<dbReference type="STRING" id="1120920.SAMN03080599_02591"/>